<feature type="compositionally biased region" description="Acidic residues" evidence="2">
    <location>
        <begin position="596"/>
        <end position="614"/>
    </location>
</feature>
<evidence type="ECO:0000313" key="4">
    <source>
        <dbReference type="EMBL" id="KAL1538888.1"/>
    </source>
</evidence>
<dbReference type="SUPFAM" id="SSF50998">
    <property type="entry name" value="Quinoprotein alcohol dehydrogenase-like"/>
    <property type="match status" value="1"/>
</dbReference>
<feature type="coiled-coil region" evidence="1">
    <location>
        <begin position="499"/>
        <end position="533"/>
    </location>
</feature>
<organism evidence="4 5">
    <name type="scientific">Salvia divinorum</name>
    <name type="common">Maria pastora</name>
    <name type="synonym">Diviner's sage</name>
    <dbReference type="NCBI Taxonomy" id="28513"/>
    <lineage>
        <taxon>Eukaryota</taxon>
        <taxon>Viridiplantae</taxon>
        <taxon>Streptophyta</taxon>
        <taxon>Embryophyta</taxon>
        <taxon>Tracheophyta</taxon>
        <taxon>Spermatophyta</taxon>
        <taxon>Magnoliopsida</taxon>
        <taxon>eudicotyledons</taxon>
        <taxon>Gunneridae</taxon>
        <taxon>Pentapetalae</taxon>
        <taxon>asterids</taxon>
        <taxon>lamiids</taxon>
        <taxon>Lamiales</taxon>
        <taxon>Lamiaceae</taxon>
        <taxon>Nepetoideae</taxon>
        <taxon>Mentheae</taxon>
        <taxon>Salviinae</taxon>
        <taxon>Salvia</taxon>
        <taxon>Salvia subgen. Calosphace</taxon>
    </lineage>
</organism>
<dbReference type="PANTHER" id="PTHR37253">
    <property type="entry name" value="PROTEIN GAMETE EXPRESSED 3"/>
    <property type="match status" value="1"/>
</dbReference>
<proteinExistence type="predicted"/>
<dbReference type="InterPro" id="IPR011047">
    <property type="entry name" value="Quinoprotein_ADH-like_sf"/>
</dbReference>
<evidence type="ECO:0000256" key="3">
    <source>
        <dbReference type="SAM" id="Phobius"/>
    </source>
</evidence>
<feature type="region of interest" description="Disordered" evidence="2">
    <location>
        <begin position="661"/>
        <end position="686"/>
    </location>
</feature>
<dbReference type="Gene3D" id="2.130.10.10">
    <property type="entry name" value="YVTN repeat-like/Quinoprotein amine dehydrogenase"/>
    <property type="match status" value="1"/>
</dbReference>
<evidence type="ECO:0000313" key="5">
    <source>
        <dbReference type="Proteomes" id="UP001567538"/>
    </source>
</evidence>
<gene>
    <name evidence="4" type="ORF">AAHA92_27579</name>
</gene>
<keyword evidence="3" id="KW-1133">Transmembrane helix</keyword>
<evidence type="ECO:0000256" key="2">
    <source>
        <dbReference type="SAM" id="MobiDB-lite"/>
    </source>
</evidence>
<accession>A0ABD1G443</accession>
<reference evidence="4 5" key="1">
    <citation type="submission" date="2024-06" db="EMBL/GenBank/DDBJ databases">
        <title>A chromosome level genome sequence of Diviner's sage (Salvia divinorum).</title>
        <authorList>
            <person name="Ford S.A."/>
            <person name="Ro D.-K."/>
            <person name="Ness R.W."/>
            <person name="Phillips M.A."/>
        </authorList>
    </citation>
    <scope>NUCLEOTIDE SEQUENCE [LARGE SCALE GENOMIC DNA]</scope>
    <source>
        <strain evidence="4">SAF-2024a</strain>
        <tissue evidence="4">Leaf</tissue>
    </source>
</reference>
<evidence type="ECO:0000256" key="1">
    <source>
        <dbReference type="SAM" id="Coils"/>
    </source>
</evidence>
<keyword evidence="3" id="KW-0812">Transmembrane</keyword>
<feature type="region of interest" description="Disordered" evidence="2">
    <location>
        <begin position="593"/>
        <end position="640"/>
    </location>
</feature>
<dbReference type="Proteomes" id="UP001567538">
    <property type="component" value="Unassembled WGS sequence"/>
</dbReference>
<feature type="compositionally biased region" description="Low complexity" evidence="2">
    <location>
        <begin position="557"/>
        <end position="568"/>
    </location>
</feature>
<dbReference type="InterPro" id="IPR045301">
    <property type="entry name" value="GEX3-like"/>
</dbReference>
<comment type="caution">
    <text evidence="4">The sequence shown here is derived from an EMBL/GenBank/DDBJ whole genome shotgun (WGS) entry which is preliminary data.</text>
</comment>
<dbReference type="AlphaFoldDB" id="A0ABD1G443"/>
<protein>
    <submittedName>
        <fullName evidence="4">Protein GAMETE EXPRESSED 3</fullName>
    </submittedName>
</protein>
<feature type="transmembrane region" description="Helical" evidence="3">
    <location>
        <begin position="459"/>
        <end position="482"/>
    </location>
</feature>
<keyword evidence="1" id="KW-0175">Coiled coil</keyword>
<keyword evidence="5" id="KW-1185">Reference proteome</keyword>
<sequence length="686" mass="76429">MSLKTSSKTSRFVRIPSILVFLSLIAPLTYAGTSHSNHLRKFSQYPRSFSDSKRAVDRLYKILIMDDGRICACSRKYLFAFERNGTIAWALRLNYVCSSSIAPVHGGSSKIYLVAEKKVLKIYPLRIGTNEAPVEVFFECAEEIVGIAASLSSSCVLINVKNRGLFAYRLYGQLFWSAGPVLYQHGYRQGCRRNVTDCYFTSAPVIDQCEASIFMTNTVGEVYSLSIRGHHFKWIQDLSSFGDAFKLTAGNNGLLYVTVPDKALVLALDVSRGNVLWQGSLGPLSSADHEPVVDANGWISYSSLDGFLYSFSASGVLKKFPRSASWSSVMQVNPVLDCSGYAIYISQTEMEGKYSQKIADYTHVSALKPKSVVFTSLVPASGSVLWFESDPGKFLFHLSQSDLQHFLVDERTLLTFFAVSRNGNPLPCRSTRQKLASSCAQVKPKSASVYIGNKRTITLFLMMESVVLLLLAVMVRFCCVFWKKKKLQGLDLGKFLEKRRSLRSQKKAFDKMITELKQKASEEEEALQKLGHLVRAREGIKRKLSTTYSLGRDGEGSPSSRPKSLLPLHDGRSRSYSFQGSKDESVTIFHTLSSGDSDEEVSSLMEEADDDLSQDEAAKGKGKGKARVGGESSSDYGSGEEEYVMTPLFLKHSFSEIEDVKRDGYDDDDDDSHGESRSLRRRTLFH</sequence>
<dbReference type="EMBL" id="JBEAFC010000010">
    <property type="protein sequence ID" value="KAL1538888.1"/>
    <property type="molecule type" value="Genomic_DNA"/>
</dbReference>
<dbReference type="PANTHER" id="PTHR37253:SF1">
    <property type="entry name" value="PROTEIN GAMETE EXPRESSED 3"/>
    <property type="match status" value="1"/>
</dbReference>
<feature type="region of interest" description="Disordered" evidence="2">
    <location>
        <begin position="547"/>
        <end position="579"/>
    </location>
</feature>
<keyword evidence="3" id="KW-0472">Membrane</keyword>
<name>A0ABD1G443_SALDI</name>
<dbReference type="InterPro" id="IPR015943">
    <property type="entry name" value="WD40/YVTN_repeat-like_dom_sf"/>
</dbReference>